<organism evidence="25 26">
    <name type="scientific">Acanthaster planci</name>
    <name type="common">Crown-of-thorns starfish</name>
    <dbReference type="NCBI Taxonomy" id="133434"/>
    <lineage>
        <taxon>Eukaryota</taxon>
        <taxon>Metazoa</taxon>
        <taxon>Echinodermata</taxon>
        <taxon>Eleutherozoa</taxon>
        <taxon>Asterozoa</taxon>
        <taxon>Asteroidea</taxon>
        <taxon>Valvatacea</taxon>
        <taxon>Valvatida</taxon>
        <taxon>Acanthasteridae</taxon>
        <taxon>Acanthaster</taxon>
    </lineage>
</organism>
<feature type="disulfide bond" evidence="17">
    <location>
        <begin position="986"/>
        <end position="1029"/>
    </location>
</feature>
<feature type="domain" description="EGF-like" evidence="18">
    <location>
        <begin position="2772"/>
        <end position="2808"/>
    </location>
</feature>
<feature type="domain" description="EGF-like" evidence="18">
    <location>
        <begin position="2484"/>
        <end position="2522"/>
    </location>
</feature>
<dbReference type="SUPFAM" id="SSF49899">
    <property type="entry name" value="Concanavalin A-like lectins/glucanases"/>
    <property type="match status" value="1"/>
</dbReference>
<dbReference type="InterPro" id="IPR013320">
    <property type="entry name" value="ConA-like_dom_sf"/>
</dbReference>
<proteinExistence type="predicted"/>
<feature type="disulfide bond" evidence="16">
    <location>
        <begin position="2512"/>
        <end position="2521"/>
    </location>
</feature>
<dbReference type="FunFam" id="2.10.25.10:FF:000122">
    <property type="entry name" value="Protein crumbs homolog 2"/>
    <property type="match status" value="2"/>
</dbReference>
<feature type="disulfide bond" evidence="16">
    <location>
        <begin position="2472"/>
        <end position="2481"/>
    </location>
</feature>
<dbReference type="Proteomes" id="UP000694845">
    <property type="component" value="Unplaced"/>
</dbReference>
<feature type="domain" description="VWFC" evidence="19">
    <location>
        <begin position="2891"/>
        <end position="2950"/>
    </location>
</feature>
<dbReference type="InterPro" id="IPR000152">
    <property type="entry name" value="EGF-type_Asp/Asn_hydroxyl_site"/>
</dbReference>
<dbReference type="Gene3D" id="2.10.25.10">
    <property type="entry name" value="Laminin"/>
    <property type="match status" value="20"/>
</dbReference>
<feature type="domain" description="EGF-like" evidence="18">
    <location>
        <begin position="2809"/>
        <end position="2846"/>
    </location>
</feature>
<dbReference type="Gene3D" id="3.40.50.410">
    <property type="entry name" value="von Willebrand factor, type A domain"/>
    <property type="match status" value="1"/>
</dbReference>
<feature type="domain" description="EGF-like" evidence="18">
    <location>
        <begin position="572"/>
        <end position="612"/>
    </location>
</feature>
<evidence type="ECO:0000256" key="13">
    <source>
        <dbReference type="ARBA" id="ARBA00023157"/>
    </source>
</evidence>
<evidence type="ECO:0000256" key="6">
    <source>
        <dbReference type="ARBA" id="ARBA00022583"/>
    </source>
</evidence>
<dbReference type="Pfam" id="PF00354">
    <property type="entry name" value="Pentaxin"/>
    <property type="match status" value="1"/>
</dbReference>
<evidence type="ECO:0000256" key="4">
    <source>
        <dbReference type="ARBA" id="ARBA00022525"/>
    </source>
</evidence>
<evidence type="ECO:0000256" key="12">
    <source>
        <dbReference type="ARBA" id="ARBA00023136"/>
    </source>
</evidence>
<keyword evidence="6" id="KW-0254">Endocytosis</keyword>
<keyword evidence="10" id="KW-0106">Calcium</keyword>
<dbReference type="PRINTS" id="PR00895">
    <property type="entry name" value="PENTAXIN"/>
</dbReference>
<dbReference type="Pfam" id="PF12661">
    <property type="entry name" value="hEGF"/>
    <property type="match status" value="2"/>
</dbReference>
<dbReference type="GO" id="GO:0005886">
    <property type="term" value="C:plasma membrane"/>
    <property type="evidence" value="ECO:0007669"/>
    <property type="project" value="UniProtKB-SubCell"/>
</dbReference>
<dbReference type="PROSITE" id="PS51233">
    <property type="entry name" value="VWFD"/>
    <property type="match status" value="1"/>
</dbReference>
<feature type="domain" description="EGF-like" evidence="18">
    <location>
        <begin position="2408"/>
        <end position="2444"/>
    </location>
</feature>
<evidence type="ECO:0000256" key="9">
    <source>
        <dbReference type="ARBA" id="ARBA00022737"/>
    </source>
</evidence>
<dbReference type="GeneID" id="110979783"/>
<dbReference type="InterPro" id="IPR001846">
    <property type="entry name" value="VWF_type-D"/>
</dbReference>
<dbReference type="SMART" id="SM00179">
    <property type="entry name" value="EGF_CA"/>
    <property type="match status" value="17"/>
</dbReference>
<evidence type="ECO:0000256" key="14">
    <source>
        <dbReference type="ARBA" id="ARBA00023170"/>
    </source>
</evidence>
<dbReference type="SMART" id="SM00832">
    <property type="entry name" value="C8"/>
    <property type="match status" value="1"/>
</dbReference>
<dbReference type="FunFam" id="2.60.120.200:FF:000012">
    <property type="entry name" value="neuronal pentraxin receptor"/>
    <property type="match status" value="1"/>
</dbReference>
<dbReference type="SUPFAM" id="SSF53300">
    <property type="entry name" value="vWA-like"/>
    <property type="match status" value="1"/>
</dbReference>
<feature type="disulfide bond" evidence="16">
    <location>
        <begin position="2358"/>
        <end position="2367"/>
    </location>
</feature>
<feature type="disulfide bond" evidence="16">
    <location>
        <begin position="2396"/>
        <end position="2405"/>
    </location>
</feature>
<feature type="disulfide bond" evidence="17">
    <location>
        <begin position="799"/>
        <end position="826"/>
    </location>
</feature>
<dbReference type="InterPro" id="IPR018097">
    <property type="entry name" value="EGF_Ca-bd_CS"/>
</dbReference>
<dbReference type="GO" id="GO:0003008">
    <property type="term" value="P:system process"/>
    <property type="evidence" value="ECO:0007669"/>
    <property type="project" value="UniProtKB-ARBA"/>
</dbReference>
<dbReference type="KEGG" id="aplc:110979783"/>
<dbReference type="PROSITE" id="PS00010">
    <property type="entry name" value="ASX_HYDROXYL"/>
    <property type="match status" value="11"/>
</dbReference>
<dbReference type="InterPro" id="IPR001881">
    <property type="entry name" value="EGF-like_Ca-bd_dom"/>
</dbReference>
<feature type="disulfide bond" evidence="16">
    <location>
        <begin position="2434"/>
        <end position="2443"/>
    </location>
</feature>
<evidence type="ECO:0000259" key="21">
    <source>
        <dbReference type="PROSITE" id="PS50825"/>
    </source>
</evidence>
<dbReference type="PROSITE" id="PS50184">
    <property type="entry name" value="VWFC_2"/>
    <property type="match status" value="1"/>
</dbReference>
<dbReference type="Gene3D" id="2.60.120.200">
    <property type="match status" value="1"/>
</dbReference>
<dbReference type="SMART" id="SM00032">
    <property type="entry name" value="CCP"/>
    <property type="match status" value="8"/>
</dbReference>
<dbReference type="SMART" id="SM00159">
    <property type="entry name" value="PTX"/>
    <property type="match status" value="1"/>
</dbReference>
<evidence type="ECO:0000313" key="25">
    <source>
        <dbReference type="Proteomes" id="UP000694845"/>
    </source>
</evidence>
<dbReference type="SMART" id="SM00327">
    <property type="entry name" value="VWA"/>
    <property type="match status" value="1"/>
</dbReference>
<dbReference type="PROSITE" id="PS01208">
    <property type="entry name" value="VWFC_1"/>
    <property type="match status" value="1"/>
</dbReference>
<dbReference type="Pfam" id="PF00084">
    <property type="entry name" value="Sushi"/>
    <property type="match status" value="5"/>
</dbReference>
<protein>
    <submittedName>
        <fullName evidence="26">Sushi, von Willebrand factor type A, EGF and pentraxin domain-containing protein 1-like</fullName>
    </submittedName>
</protein>
<dbReference type="InterPro" id="IPR003410">
    <property type="entry name" value="HYR_dom"/>
</dbReference>
<feature type="disulfide bond" evidence="16">
    <location>
        <begin position="2760"/>
        <end position="2769"/>
    </location>
</feature>
<feature type="domain" description="EGF-like" evidence="18">
    <location>
        <begin position="2370"/>
        <end position="2406"/>
    </location>
</feature>
<feature type="domain" description="Sushi" evidence="22">
    <location>
        <begin position="984"/>
        <end position="1046"/>
    </location>
</feature>
<evidence type="ECO:0000256" key="7">
    <source>
        <dbReference type="ARBA" id="ARBA00022692"/>
    </source>
</evidence>
<dbReference type="Pfam" id="PF01826">
    <property type="entry name" value="TIL"/>
    <property type="match status" value="1"/>
</dbReference>
<dbReference type="InterPro" id="IPR026823">
    <property type="entry name" value="cEGF"/>
</dbReference>
<keyword evidence="17" id="KW-0768">Sushi</keyword>
<keyword evidence="25" id="KW-1185">Reference proteome</keyword>
<feature type="domain" description="EGF-like" evidence="18">
    <location>
        <begin position="2734"/>
        <end position="2770"/>
    </location>
</feature>
<dbReference type="PROSITE" id="PS50825">
    <property type="entry name" value="HYR"/>
    <property type="match status" value="3"/>
</dbReference>
<dbReference type="Pfam" id="PF02494">
    <property type="entry name" value="HYR"/>
    <property type="match status" value="3"/>
</dbReference>
<dbReference type="InterPro" id="IPR036465">
    <property type="entry name" value="vWFA_dom_sf"/>
</dbReference>
<feature type="domain" description="Sushi" evidence="22">
    <location>
        <begin position="697"/>
        <end position="764"/>
    </location>
</feature>
<dbReference type="Gene3D" id="2.10.50.10">
    <property type="entry name" value="Tumor Necrosis Factor Receptor, subunit A, domain 2"/>
    <property type="match status" value="5"/>
</dbReference>
<dbReference type="FunFam" id="2.10.25.10:FF:000009">
    <property type="entry name" value="Low-density lipoprotein receptor isoform 1"/>
    <property type="match status" value="1"/>
</dbReference>
<feature type="domain" description="Sushi" evidence="22">
    <location>
        <begin position="1533"/>
        <end position="1596"/>
    </location>
</feature>
<dbReference type="FunFam" id="2.10.25.10:FF:000123">
    <property type="entry name" value="Crumbs homolog 1 (Drosophila)"/>
    <property type="match status" value="1"/>
</dbReference>
<dbReference type="FunFam" id="2.10.25.10:FF:000005">
    <property type="entry name" value="Fibrillin 2"/>
    <property type="match status" value="1"/>
</dbReference>
<dbReference type="PROSITE" id="PS50234">
    <property type="entry name" value="VWFA"/>
    <property type="match status" value="1"/>
</dbReference>
<dbReference type="Pfam" id="PF00008">
    <property type="entry name" value="EGF"/>
    <property type="match status" value="8"/>
</dbReference>
<dbReference type="InterPro" id="IPR002919">
    <property type="entry name" value="TIL_dom"/>
</dbReference>
<feature type="domain" description="EGF-like" evidence="18">
    <location>
        <begin position="613"/>
        <end position="649"/>
    </location>
</feature>
<dbReference type="PROSITE" id="PS00022">
    <property type="entry name" value="EGF_1"/>
    <property type="match status" value="9"/>
</dbReference>
<sequence>MRGSSVLYCNGRQWNGTLPTCTAAQPSNGYPASIRDGTHCGNSIPTVSNAYLRYANKKDAEGRLFYALVYSCHRGHTLRPANYAVYCSGGNVVGTLPNCLATCGHNNGGCRHTCRNGPDGAVCSCWDGYQPASSDGKTCRDINECLANNGRGPCQHICYNSPGSFSCYCHSGFTLAQDKTSCLRNQDQCKCGTHGRCVRNYGTRPTCVCYDGYRQSSDGLRCVDPEPPCDCGRGSTRCEEIDGVKRCTCARGYRASSDGTRCDDIDECLESEDGLADCQEACQNTLGSYSCYCPQQWLRLAADLRSCEERPCNCGLGSSSCSQPNGTKICTCADGYKLALNGASCIGRLVLNDVQTDSEMGLSNVISYLPVSKNMSLALGFAFLQEIVWLKKGTKKSFELPCSCGRGSTACSWPNGVKICTCADGYEPAPHGASCVDRNECQESAPCEGQCFNTQGSYYCRCTVSGYRLAANRHSCEDIDECQDSRLYNCQHTCVNIPGSYRCDCPPGNFLMPDGRSCQKCRPNSYRSATANECLECPANSQTSGRGAASISECRCVPGFSGDLSRDEVCKDIDECEQDNGGCKHHCSNTPGSFYCTCPDGFRLIDDGKTCEDHDECSQSNGGCQHTCSNTVGGFTCGCNEGYTVDPSDSYLCVDVNECEMGTHDCPQDCGNFPGGFHCRCNDNFILARDGKTCNPVTCSPIILAENMKVSPRELCLGNHATNIISVDTTCRFSCKNGYELQGGEARTCLNTGRWAGELASCHPVRCPGLQPPLNGLMSPPPCMQDGGIEFRGICAFSCNEGYTLEGSSFLTCRASGQWSGDKPTCQEVTEITCPRDMSVVLEQGTSHAVLDLPKPVHTLDLLEANVPIVGHRFPAGNTRVTYTARSNSSESSASCSFNVGVIDEEAPVFESCPKSFTVNTDEQYPTIEWETPVATDNVAVDSNTTWITPEGRFTWGTYTVLTEVRDAAGNSASCKFSISIQTIECGEPNGPLNGESDCSDWMFGKICEPRCNQSHYFFNGPPQDVYLCGFNGVWSPSAEVPDCSPYSYLGNRTTCPSGSELKSFEELQDPVCIACPRGMYSVVVDSTPSCLPCPTGTFQDGFGQLSCEPCPPGETTASEAAKSRLDCSQREEVTVKTTQAAITESKHTAQPAGPASDEGANYAKVVLHWLLKQEDCSSVKMQSLVVIFLSAISLILCPSIEAQVYPECPQTATDTEQNRQEIRETSRKFVQILERYQNKPAEIVFVLDSSGSVGEGDFGCEVQFVRHFSKLFSVSPETSRVAVVTYSSCDEIYTDLDYINSPVGKNKCTLLGTDLPNVFYRGGGTCTSDALRRAHDILAGSRPSADKIVFLLTDGMSNDAEDTLKAATELRNKATIFSLGLGTGVNVDELNGVATSPNSDHVFLLAHLTDIESLAEKVIGDHRDMASWDRDVPSDLCCSGSNCCDLRATCSCATQTGSYGCACHPGYTGEGKQNQCTACPRGTFKLQYGNQACASCPTLSTTAAEGSTSLDECECLPGHRGSPSSQVPCTPITCQQLSFAESSGVLLVPPNCGNLYGTECSMQCLPNYRPQPGTADQLTCLANGQWSDTPLQCSEITCGALSAPTNGHLSCDTTDWHIGTVCNVTCSEGYEQEVDLQRRCELNLVQQVGEWSDEVGTCKAKTCPALLSKQRMRVRPASCEKKAQEYTSECYYECIEGFRLEGVGLKTCQADETWSNSSVENKCIDVQPPEFTFCPVNVSVVTDRNKNFANVSWDQPTARDNAGEPRVEASAATSQERFYLGQTTVTYTARDDVGLVTNCTFIVTVEDREAPRVIYCPDNIEVESSERQTNVDWTVPTFKDNSGEPVKLTFNRPPGSYFSWGVAEPIWYRAEDGAGNRVFCNFTVSVRQYPCPYFPPPQNGALACETWLGGQFCRVACNENFDFNRKPATEYFCDNVAQWAPSPLSLDNPAEFKVPWPDCSEMRDPTAETTLGVQFYVSDCQLDDDDRTQIAADFVARFQELNDVIPGFCLPDSGCSVENVQVTCGIKNTTQEGGRRRRQANDAVLQIEFTVVVDTSQQQPLNESSAADQSGSSIQALGDIVEAMDTAVSTGLLELPTEDGNVLSPVGPVGILRPVTLSCHDGEVLRNQSCVVCPTGTYHDVQGGVCQDCRVGSYQNKEGQMTCLQCLSGSTTRRPASKYPEDCKARCPKGTFSSSGLVSCMACPQGTYQPRAGTTSCKPCPHGLTTWTEGAISEDECSGECPMGSYSGTGYTPCSPCPKGTYQELIAQTACVPCPEGLYTHHEGAHALGYCQEINECESQPCMHGALCTDLPRGYRCVCPPGFTGPNCQLNINDCNHDLCLNNATCVDQVAGYRCECTTGYEGEHCQIDVDECQSNPCSNNAVCFDGPNSYSCECAPGFTGEFCEVNFFDCASDPCQNDGTCVDLAQNYTCCCKPGYRGRHCEILVDHCLSDPCLNGGTCEASFNSMTCLCLPGYAGERCEQELNECELQNVVCQHGGKCIDIVNGFRCSCTPRYSGEYCETALSGDFDLLFPTASTSDYVMLQGTMPGLNALTLAFWMRTTDTANAGTPLSYATREADGTVQDNAFTVTDYNSLAFIINGEFTYTDEKLNIDSNWRHVAITWASLDGRWAFYVDGTVRRSGYDFKTGSFIRGSGVLVLGQEQDSYGGSFTQTQAFVGDLSQMNMWDYAMTPDEITTVYSSCAVSGNVLGWSQVASSIHGDVSLVRSSQLCPKINNCQPSTCLNGATCTDLIGSYQCHCAIGYQGTSCELLSTSCTPQTCLNGGSCHSNGSLLFCMCAPGYSGERCEQQDLCPSSATCLNGGVCVNDGSIPKCNCAPGFTGRVCEYDINECASDNGGCTHDCLNTLGSFYCSCSSGFALQPDGRSCFDASYCTHEGRFHLANDVWDFKCSTCRCVQGVPVCQIKMCPALKCSKDEYEYKAPGACCPQCLPASKNCTITRDGGHITYDFNRYEHHGNCRYVLSQDCTGSQFSVEVQYEATKKKIKKWAVWLRLDCVEVEIAYDGSVKVTGVPVELPYLHAEPMNVMIAQTNSSGVDGIAGSSIEIQTDRGVIVSWSQLGAIQVTAPGTYAGQLCGLCGNMNGNRKDDRTTRQFLPARSAREFTHSWKVDGYRYCTVPKVRSKSRLAFGAISTDRLAACAGLNFNFLRDIRKKCSIFRRRSFQICHPVVSPTRYFEWCMQDSCSCSSNEPCHCEAITAYMYECQRNNVPIQWTSNNACSIRCPEGMIYDHCGPACLPTCEDPEPRGPACQTSSCTPRCQCPAGTVLHQDSCILPRYCPALSKEH</sequence>
<dbReference type="SUPFAM" id="SSF57184">
    <property type="entry name" value="Growth factor receptor domain"/>
    <property type="match status" value="6"/>
</dbReference>
<dbReference type="GO" id="GO:0007154">
    <property type="term" value="P:cell communication"/>
    <property type="evidence" value="ECO:0007669"/>
    <property type="project" value="UniProtKB-ARBA"/>
</dbReference>
<dbReference type="SUPFAM" id="SSF57603">
    <property type="entry name" value="FnI-like domain"/>
    <property type="match status" value="1"/>
</dbReference>
<evidence type="ECO:0000259" key="19">
    <source>
        <dbReference type="PROSITE" id="PS50184"/>
    </source>
</evidence>
<feature type="domain" description="HYR" evidence="21">
    <location>
        <begin position="903"/>
        <end position="983"/>
    </location>
</feature>
<evidence type="ECO:0000256" key="5">
    <source>
        <dbReference type="ARBA" id="ARBA00022536"/>
    </source>
</evidence>
<dbReference type="FunFam" id="2.10.25.10:FF:000525">
    <property type="entry name" value="Fat-like cadherin-related tumor suppressor homolog"/>
    <property type="match status" value="1"/>
</dbReference>
<feature type="domain" description="Pentraxin (PTX)" evidence="24">
    <location>
        <begin position="2527"/>
        <end position="2732"/>
    </location>
</feature>
<dbReference type="RefSeq" id="XP_022091528.1">
    <property type="nucleotide sequence ID" value="XM_022235836.1"/>
</dbReference>
<evidence type="ECO:0000256" key="15">
    <source>
        <dbReference type="ARBA" id="ARBA00023180"/>
    </source>
</evidence>
<dbReference type="CDD" id="cd19941">
    <property type="entry name" value="TIL"/>
    <property type="match status" value="1"/>
</dbReference>
<evidence type="ECO:0000256" key="1">
    <source>
        <dbReference type="ARBA" id="ARBA00004251"/>
    </source>
</evidence>
<feature type="domain" description="VWFA" evidence="20">
    <location>
        <begin position="1243"/>
        <end position="1419"/>
    </location>
</feature>
<feature type="domain" description="HYR" evidence="21">
    <location>
        <begin position="1809"/>
        <end position="1889"/>
    </location>
</feature>
<dbReference type="PROSITE" id="PS50026">
    <property type="entry name" value="EGF_3"/>
    <property type="match status" value="13"/>
</dbReference>
<dbReference type="InterPro" id="IPR036084">
    <property type="entry name" value="Ser_inhib-like_sf"/>
</dbReference>
<dbReference type="PROSITE" id="PS51828">
    <property type="entry name" value="PTX_2"/>
    <property type="match status" value="1"/>
</dbReference>
<gene>
    <name evidence="26" type="primary">LOC110979783</name>
</gene>
<feature type="domain" description="EGF-like" evidence="18">
    <location>
        <begin position="2294"/>
        <end position="2330"/>
    </location>
</feature>
<dbReference type="InterPro" id="IPR000742">
    <property type="entry name" value="EGF"/>
</dbReference>
<dbReference type="FunFam" id="2.10.25.10:FF:000240">
    <property type="entry name" value="Vitamin K-dependent protein S"/>
    <property type="match status" value="1"/>
</dbReference>
<feature type="domain" description="HYR" evidence="21">
    <location>
        <begin position="1725"/>
        <end position="1808"/>
    </location>
</feature>
<dbReference type="SUPFAM" id="SSF57196">
    <property type="entry name" value="EGF/Laminin"/>
    <property type="match status" value="6"/>
</dbReference>
<feature type="domain" description="EGF-like" evidence="18">
    <location>
        <begin position="141"/>
        <end position="183"/>
    </location>
</feature>
<dbReference type="GO" id="GO:0023052">
    <property type="term" value="P:signaling"/>
    <property type="evidence" value="ECO:0007669"/>
    <property type="project" value="UniProtKB-ARBA"/>
</dbReference>
<dbReference type="InterPro" id="IPR013032">
    <property type="entry name" value="EGF-like_CS"/>
</dbReference>
<keyword evidence="11" id="KW-1133">Transmembrane helix</keyword>
<dbReference type="SMART" id="SM00216">
    <property type="entry name" value="VWD"/>
    <property type="match status" value="1"/>
</dbReference>
<feature type="disulfide bond" evidence="16">
    <location>
        <begin position="2798"/>
        <end position="2807"/>
    </location>
</feature>
<keyword evidence="15" id="KW-0325">Glycoprotein</keyword>
<dbReference type="SUPFAM" id="SSF57535">
    <property type="entry name" value="Complement control module/SCR domain"/>
    <property type="match status" value="6"/>
</dbReference>
<dbReference type="InterPro" id="IPR000436">
    <property type="entry name" value="Sushi_SCR_CCP_dom"/>
</dbReference>
<feature type="disulfide bond" evidence="16">
    <location>
        <begin position="2836"/>
        <end position="2845"/>
    </location>
</feature>
<evidence type="ECO:0000313" key="26">
    <source>
        <dbReference type="RefSeq" id="XP_022091528.1"/>
    </source>
</evidence>
<dbReference type="SMART" id="SM00181">
    <property type="entry name" value="EGF"/>
    <property type="match status" value="22"/>
</dbReference>
<dbReference type="Pfam" id="PF07645">
    <property type="entry name" value="EGF_CA"/>
    <property type="match status" value="4"/>
</dbReference>
<evidence type="ECO:0000256" key="10">
    <source>
        <dbReference type="ARBA" id="ARBA00022837"/>
    </source>
</evidence>
<dbReference type="InterPro" id="IPR051145">
    <property type="entry name" value="GAS-SHBG-PROS"/>
</dbReference>
<dbReference type="Pfam" id="PF07699">
    <property type="entry name" value="Ephrin_rec_like"/>
    <property type="match status" value="6"/>
</dbReference>
<evidence type="ECO:0000259" key="20">
    <source>
        <dbReference type="PROSITE" id="PS50234"/>
    </source>
</evidence>
<comment type="subcellular location">
    <subcellularLocation>
        <location evidence="1">Cell membrane</location>
        <topology evidence="1">Single-pass type I membrane protein</topology>
    </subcellularLocation>
    <subcellularLocation>
        <location evidence="2">Secreted</location>
    </subcellularLocation>
</comment>
<dbReference type="GO" id="GO:0005509">
    <property type="term" value="F:calcium ion binding"/>
    <property type="evidence" value="ECO:0007669"/>
    <property type="project" value="InterPro"/>
</dbReference>
<evidence type="ECO:0000256" key="2">
    <source>
        <dbReference type="ARBA" id="ARBA00004613"/>
    </source>
</evidence>
<dbReference type="FunFam" id="2.10.50.10:FF:000018">
    <property type="entry name" value="Sushi, von Willebrand factor type A, EGF and pentraxin domain-containing 1"/>
    <property type="match status" value="1"/>
</dbReference>
<dbReference type="PANTHER" id="PTHR24040">
    <property type="entry name" value="LAMININ G-LIKE DOMAIN-CONTAINING PROTEIN"/>
    <property type="match status" value="1"/>
</dbReference>
<keyword evidence="3" id="KW-1003">Cell membrane</keyword>
<keyword evidence="5 16" id="KW-0245">EGF-like domain</keyword>
<dbReference type="InterPro" id="IPR009030">
    <property type="entry name" value="Growth_fac_rcpt_cys_sf"/>
</dbReference>
<dbReference type="GO" id="GO:0051240">
    <property type="term" value="P:positive regulation of multicellular organismal process"/>
    <property type="evidence" value="ECO:0007669"/>
    <property type="project" value="UniProtKB-ARBA"/>
</dbReference>
<dbReference type="SMART" id="SM00214">
    <property type="entry name" value="VWC"/>
    <property type="match status" value="1"/>
</dbReference>
<comment type="caution">
    <text evidence="16">Lacks conserved residue(s) required for the propagation of feature annotation.</text>
</comment>
<evidence type="ECO:0000256" key="3">
    <source>
        <dbReference type="ARBA" id="ARBA00022475"/>
    </source>
</evidence>
<dbReference type="FunFam" id="2.10.25.10:FF:000014">
    <property type="entry name" value="Latent-transforming growth factor beta-binding protein 3"/>
    <property type="match status" value="1"/>
</dbReference>
<feature type="domain" description="EGF-like" evidence="18">
    <location>
        <begin position="2332"/>
        <end position="2368"/>
    </location>
</feature>
<keyword evidence="14" id="KW-0675">Receptor</keyword>
<dbReference type="SMART" id="SM01411">
    <property type="entry name" value="Ephrin_rec_like"/>
    <property type="match status" value="6"/>
</dbReference>
<feature type="domain" description="EGF-like" evidence="18">
    <location>
        <begin position="478"/>
        <end position="519"/>
    </location>
</feature>
<keyword evidence="8" id="KW-0732">Signal</keyword>
<evidence type="ECO:0000256" key="17">
    <source>
        <dbReference type="PROSITE-ProRule" id="PRU00302"/>
    </source>
</evidence>
<feature type="disulfide bond" evidence="17">
    <location>
        <begin position="735"/>
        <end position="762"/>
    </location>
</feature>
<dbReference type="PROSITE" id="PS50923">
    <property type="entry name" value="SUSHI"/>
    <property type="match status" value="6"/>
</dbReference>
<dbReference type="PROSITE" id="PS01187">
    <property type="entry name" value="EGF_CA"/>
    <property type="match status" value="8"/>
</dbReference>
<keyword evidence="7" id="KW-0812">Transmembrane</keyword>
<dbReference type="CDD" id="cd01450">
    <property type="entry name" value="vWFA_subfamily_ECM"/>
    <property type="match status" value="1"/>
</dbReference>
<accession>A0A8B7YE49</accession>
<dbReference type="Pfam" id="PF12662">
    <property type="entry name" value="cEGF"/>
    <property type="match status" value="1"/>
</dbReference>
<feature type="domain" description="VWFD" evidence="23">
    <location>
        <begin position="2954"/>
        <end position="3135"/>
    </location>
</feature>
<dbReference type="SUPFAM" id="SSF57567">
    <property type="entry name" value="Serine protease inhibitors"/>
    <property type="match status" value="1"/>
</dbReference>
<dbReference type="OrthoDB" id="6515930at2759"/>
<dbReference type="PROSITE" id="PS01186">
    <property type="entry name" value="EGF_2"/>
    <property type="match status" value="11"/>
</dbReference>
<dbReference type="Gene3D" id="2.10.70.10">
    <property type="entry name" value="Complement Module, domain 1"/>
    <property type="match status" value="6"/>
</dbReference>
<feature type="domain" description="Sushi" evidence="22">
    <location>
        <begin position="1597"/>
        <end position="1661"/>
    </location>
</feature>
<feature type="domain" description="Sushi" evidence="22">
    <location>
        <begin position="765"/>
        <end position="828"/>
    </location>
</feature>
<keyword evidence="12" id="KW-0472">Membrane</keyword>
<name>A0A8B7YE49_ACAPL</name>
<dbReference type="Pfam" id="PF14670">
    <property type="entry name" value="FXa_inhibition"/>
    <property type="match status" value="3"/>
</dbReference>
<dbReference type="InterPro" id="IPR049883">
    <property type="entry name" value="NOTCH1_EGF-like"/>
</dbReference>
<dbReference type="CDD" id="cd00033">
    <property type="entry name" value="CCP"/>
    <property type="match status" value="4"/>
</dbReference>
<dbReference type="InterPro" id="IPR011641">
    <property type="entry name" value="Tyr-kin_ephrin_A/B_rcpt-like"/>
</dbReference>
<dbReference type="InterPro" id="IPR001759">
    <property type="entry name" value="PTX_dom"/>
</dbReference>
<feature type="disulfide bond" evidence="16">
    <location>
        <begin position="2320"/>
        <end position="2329"/>
    </location>
</feature>
<reference evidence="26" key="1">
    <citation type="submission" date="2025-08" db="UniProtKB">
        <authorList>
            <consortium name="RefSeq"/>
        </authorList>
    </citation>
    <scope>IDENTIFICATION</scope>
</reference>
<evidence type="ECO:0000259" key="24">
    <source>
        <dbReference type="PROSITE" id="PS51828"/>
    </source>
</evidence>
<evidence type="ECO:0000259" key="18">
    <source>
        <dbReference type="PROSITE" id="PS50026"/>
    </source>
</evidence>
<keyword evidence="13 16" id="KW-1015">Disulfide bond</keyword>
<evidence type="ECO:0000256" key="16">
    <source>
        <dbReference type="PROSITE-ProRule" id="PRU00076"/>
    </source>
</evidence>
<feature type="domain" description="Sushi" evidence="22">
    <location>
        <begin position="1662"/>
        <end position="1726"/>
    </location>
</feature>
<dbReference type="Pfam" id="PF00094">
    <property type="entry name" value="VWD"/>
    <property type="match status" value="1"/>
</dbReference>
<dbReference type="PANTHER" id="PTHR24040:SF13">
    <property type="entry name" value="FIBROPELLIN-1"/>
    <property type="match status" value="1"/>
</dbReference>
<dbReference type="GO" id="GO:0005576">
    <property type="term" value="C:extracellular region"/>
    <property type="evidence" value="ECO:0007669"/>
    <property type="project" value="UniProtKB-SubCell"/>
</dbReference>
<dbReference type="FunFam" id="2.10.25.10:FF:000004">
    <property type="entry name" value="Neurogenic locus notch 1"/>
    <property type="match status" value="1"/>
</dbReference>
<dbReference type="CDD" id="cd00054">
    <property type="entry name" value="EGF_CA"/>
    <property type="match status" value="11"/>
</dbReference>
<evidence type="ECO:0000259" key="22">
    <source>
        <dbReference type="PROSITE" id="PS50923"/>
    </source>
</evidence>
<dbReference type="InterPro" id="IPR014853">
    <property type="entry name" value="VWF/SSPO/ZAN-like_Cys-rich_dom"/>
</dbReference>
<dbReference type="InterPro" id="IPR035976">
    <property type="entry name" value="Sushi/SCR/CCP_sf"/>
</dbReference>
<dbReference type="Pfam" id="PF00092">
    <property type="entry name" value="VWA"/>
    <property type="match status" value="1"/>
</dbReference>
<dbReference type="InterPro" id="IPR001007">
    <property type="entry name" value="VWF_dom"/>
</dbReference>
<evidence type="ECO:0000259" key="23">
    <source>
        <dbReference type="PROSITE" id="PS51233"/>
    </source>
</evidence>
<dbReference type="FunFam" id="2.10.25.10:FF:000391">
    <property type="entry name" value="Weary, isoform C"/>
    <property type="match status" value="1"/>
</dbReference>
<keyword evidence="9" id="KW-0677">Repeat</keyword>
<evidence type="ECO:0000256" key="11">
    <source>
        <dbReference type="ARBA" id="ARBA00022989"/>
    </source>
</evidence>
<evidence type="ECO:0000256" key="8">
    <source>
        <dbReference type="ARBA" id="ARBA00022729"/>
    </source>
</evidence>
<feature type="domain" description="EGF-like" evidence="18">
    <location>
        <begin position="2446"/>
        <end position="2482"/>
    </location>
</feature>
<dbReference type="GO" id="GO:0006897">
    <property type="term" value="P:endocytosis"/>
    <property type="evidence" value="ECO:0007669"/>
    <property type="project" value="UniProtKB-KW"/>
</dbReference>
<keyword evidence="4" id="KW-0964">Secreted</keyword>
<dbReference type="InterPro" id="IPR002035">
    <property type="entry name" value="VWF_A"/>
</dbReference>